<organism evidence="2 3">
    <name type="scientific">Plakobranchus ocellatus</name>
    <dbReference type="NCBI Taxonomy" id="259542"/>
    <lineage>
        <taxon>Eukaryota</taxon>
        <taxon>Metazoa</taxon>
        <taxon>Spiralia</taxon>
        <taxon>Lophotrochozoa</taxon>
        <taxon>Mollusca</taxon>
        <taxon>Gastropoda</taxon>
        <taxon>Heterobranchia</taxon>
        <taxon>Euthyneura</taxon>
        <taxon>Panpulmonata</taxon>
        <taxon>Sacoglossa</taxon>
        <taxon>Placobranchoidea</taxon>
        <taxon>Plakobranchidae</taxon>
        <taxon>Plakobranchus</taxon>
    </lineage>
</organism>
<dbReference type="InterPro" id="IPR048367">
    <property type="entry name" value="TNP-like_RNaseH_C"/>
</dbReference>
<evidence type="ECO:0000313" key="2">
    <source>
        <dbReference type="EMBL" id="GFO13484.1"/>
    </source>
</evidence>
<reference evidence="2 3" key="1">
    <citation type="journal article" date="2021" name="Elife">
        <title>Chloroplast acquisition without the gene transfer in kleptoplastic sea slugs, Plakobranchus ocellatus.</title>
        <authorList>
            <person name="Maeda T."/>
            <person name="Takahashi S."/>
            <person name="Yoshida T."/>
            <person name="Shimamura S."/>
            <person name="Takaki Y."/>
            <person name="Nagai Y."/>
            <person name="Toyoda A."/>
            <person name="Suzuki Y."/>
            <person name="Arimoto A."/>
            <person name="Ishii H."/>
            <person name="Satoh N."/>
            <person name="Nishiyama T."/>
            <person name="Hasebe M."/>
            <person name="Maruyama T."/>
            <person name="Minagawa J."/>
            <person name="Obokata J."/>
            <person name="Shigenobu S."/>
        </authorList>
    </citation>
    <scope>NUCLEOTIDE SEQUENCE [LARGE SCALE GENOMIC DNA]</scope>
</reference>
<dbReference type="EMBL" id="BLXT01004491">
    <property type="protein sequence ID" value="GFO13484.1"/>
    <property type="molecule type" value="Genomic_DNA"/>
</dbReference>
<dbReference type="AlphaFoldDB" id="A0AAV4B536"/>
<accession>A0AAV4B536</accession>
<dbReference type="Pfam" id="PF21789">
    <property type="entry name" value="TNP-like_RNaseH_C"/>
    <property type="match status" value="1"/>
</dbReference>
<feature type="domain" description="Transposable element P transposase-like RNase H C-terminal" evidence="1">
    <location>
        <begin position="2"/>
        <end position="34"/>
    </location>
</feature>
<protein>
    <submittedName>
        <fullName evidence="2">THAP domain-containing protein 9</fullName>
    </submittedName>
</protein>
<dbReference type="Proteomes" id="UP000735302">
    <property type="component" value="Unassembled WGS sequence"/>
</dbReference>
<keyword evidence="3" id="KW-1185">Reference proteome</keyword>
<evidence type="ECO:0000259" key="1">
    <source>
        <dbReference type="Pfam" id="PF21789"/>
    </source>
</evidence>
<sequence>MLSQDHLELFFGAVHAHGWCNNNPTVRQFVACFKRMVLRHAIKTTTGNVTPQDDTTFLMATVTKEEQQSLQDDSKDILMERRYELLAETEEEDEAERSIIKEAPLFLNSQSAESRL</sequence>
<comment type="caution">
    <text evidence="2">The sequence shown here is derived from an EMBL/GenBank/DDBJ whole genome shotgun (WGS) entry which is preliminary data.</text>
</comment>
<evidence type="ECO:0000313" key="3">
    <source>
        <dbReference type="Proteomes" id="UP000735302"/>
    </source>
</evidence>
<gene>
    <name evidence="2" type="ORF">PoB_003998900</name>
</gene>
<proteinExistence type="predicted"/>
<name>A0AAV4B536_9GAST</name>